<protein>
    <submittedName>
        <fullName evidence="9">Stealth family protein</fullName>
    </submittedName>
</protein>
<name>A0ABN2PTQ2_9ACTN</name>
<keyword evidence="2" id="KW-0808">Transferase</keyword>
<evidence type="ECO:0000259" key="8">
    <source>
        <dbReference type="Pfam" id="PF17103"/>
    </source>
</evidence>
<dbReference type="Pfam" id="PF11380">
    <property type="entry name" value="Stealth_CR2"/>
    <property type="match status" value="1"/>
</dbReference>
<sequence length="638" mass="71070">MPPGVVIATRTPRHAASAGSAAEAAPLVHRYRRLLPRPLRRLLVLLTPDRIRAWLKGRASAAVRVPRALRRAGVLESGGCRVVVDRGRARPAVVSEALSPVLARDENERLVCAALEEAGIDHFAVRGYQNTSAAVGVCADDRPRVEAALAALCRRVPGYLSPPRREERTPQAMRWGGTAGAWQRLAAQPVIRFTCFRTDAGGALVLGGRYGCDIEFWERAGDRLTAPRPNRVTADLPAAADPVRAPGHLFSRLAPYTPGRHPRPRVRTRPEFTSPLPDDIGFPIDVVYTWVDCDDPGWRQRRAQVTDRPYHAEAANDARYLNRDELRYSLRSLHLYAPWVRHVYVVTDRQAPGCLNLSHPDVTLVDHREIFRDPDACLPTFNSHAIETQLHHIDGLAEHFLYFNDDVFLGRPVVPQDFFCPNGITKFFPSRALVPLGPPRADDIPSSVAGKNNRALLENRFGTVITQKMKHTPHALRRSLLAEIEAEFPEAHRRTAACRIRSMTDISVPSALHHYYAFQTGRAVPGSLRYLYLDLAHPDMAPKLDALLRQRSHHTFCINDTESRAQDAPDQASLLLPFLRSYFPQPGPLEASVPVRRRPRPEDGSGAGARDGAPLLPPRHGSGIVARKTARRRERNVK</sequence>
<evidence type="ECO:0000256" key="3">
    <source>
        <dbReference type="ARBA" id="ARBA00023169"/>
    </source>
</evidence>
<evidence type="ECO:0000259" key="5">
    <source>
        <dbReference type="Pfam" id="PF11380"/>
    </source>
</evidence>
<evidence type="ECO:0000256" key="1">
    <source>
        <dbReference type="ARBA" id="ARBA00007583"/>
    </source>
</evidence>
<comment type="caution">
    <text evidence="9">The sequence shown here is derived from an EMBL/GenBank/DDBJ whole genome shotgun (WGS) entry which is preliminary data.</text>
</comment>
<dbReference type="RefSeq" id="WP_344265652.1">
    <property type="nucleotide sequence ID" value="NZ_BAAAMJ010000068.1"/>
</dbReference>
<keyword evidence="3" id="KW-0270">Exopolysaccharide synthesis</keyword>
<gene>
    <name evidence="9" type="ORF">GCM10009716_44420</name>
</gene>
<dbReference type="InterPro" id="IPR031356">
    <property type="entry name" value="Stealth_CR4"/>
</dbReference>
<reference evidence="9 10" key="1">
    <citation type="journal article" date="2019" name="Int. J. Syst. Evol. Microbiol.">
        <title>The Global Catalogue of Microorganisms (GCM) 10K type strain sequencing project: providing services to taxonomists for standard genome sequencing and annotation.</title>
        <authorList>
            <consortium name="The Broad Institute Genomics Platform"/>
            <consortium name="The Broad Institute Genome Sequencing Center for Infectious Disease"/>
            <person name="Wu L."/>
            <person name="Ma J."/>
        </authorList>
    </citation>
    <scope>NUCLEOTIDE SEQUENCE [LARGE SCALE GENOMIC DNA]</scope>
    <source>
        <strain evidence="9 10">JCM 13581</strain>
    </source>
</reference>
<comment type="similarity">
    <text evidence="1">Belongs to the stealth family.</text>
</comment>
<evidence type="ECO:0000259" key="7">
    <source>
        <dbReference type="Pfam" id="PF17102"/>
    </source>
</evidence>
<dbReference type="InterPro" id="IPR047141">
    <property type="entry name" value="Stealth"/>
</dbReference>
<dbReference type="EMBL" id="BAAAMJ010000068">
    <property type="protein sequence ID" value="GAA1932328.1"/>
    <property type="molecule type" value="Genomic_DNA"/>
</dbReference>
<dbReference type="PANTHER" id="PTHR24045:SF0">
    <property type="entry name" value="N-ACETYLGLUCOSAMINE-1-PHOSPHOTRANSFERASE SUBUNITS ALPHA_BETA"/>
    <property type="match status" value="1"/>
</dbReference>
<feature type="domain" description="Stealth protein CR3 conserved region 3" evidence="7">
    <location>
        <begin position="470"/>
        <end position="517"/>
    </location>
</feature>
<accession>A0ABN2PTQ2</accession>
<evidence type="ECO:0000256" key="4">
    <source>
        <dbReference type="SAM" id="MobiDB-lite"/>
    </source>
</evidence>
<dbReference type="Proteomes" id="UP001501303">
    <property type="component" value="Unassembled WGS sequence"/>
</dbReference>
<dbReference type="InterPro" id="IPR031358">
    <property type="entry name" value="Stealth_CR1"/>
</dbReference>
<keyword evidence="10" id="KW-1185">Reference proteome</keyword>
<organism evidence="9 10">
    <name type="scientific">Streptomyces sodiiphilus</name>
    <dbReference type="NCBI Taxonomy" id="226217"/>
    <lineage>
        <taxon>Bacteria</taxon>
        <taxon>Bacillati</taxon>
        <taxon>Actinomycetota</taxon>
        <taxon>Actinomycetes</taxon>
        <taxon>Kitasatosporales</taxon>
        <taxon>Streptomycetaceae</taxon>
        <taxon>Streptomyces</taxon>
    </lineage>
</organism>
<dbReference type="InterPro" id="IPR031357">
    <property type="entry name" value="Stealth_CR3"/>
</dbReference>
<dbReference type="Pfam" id="PF17102">
    <property type="entry name" value="Stealth_CR3"/>
    <property type="match status" value="1"/>
</dbReference>
<dbReference type="PANTHER" id="PTHR24045">
    <property type="match status" value="1"/>
</dbReference>
<evidence type="ECO:0000259" key="6">
    <source>
        <dbReference type="Pfam" id="PF17101"/>
    </source>
</evidence>
<feature type="compositionally biased region" description="Basic residues" evidence="4">
    <location>
        <begin position="628"/>
        <end position="638"/>
    </location>
</feature>
<feature type="domain" description="Stealth protein CR4 conserved region 4" evidence="8">
    <location>
        <begin position="545"/>
        <end position="598"/>
    </location>
</feature>
<evidence type="ECO:0000313" key="10">
    <source>
        <dbReference type="Proteomes" id="UP001501303"/>
    </source>
</evidence>
<feature type="domain" description="Stealth protein CR1 conserved region 1" evidence="6">
    <location>
        <begin position="282"/>
        <end position="306"/>
    </location>
</feature>
<dbReference type="InterPro" id="IPR021520">
    <property type="entry name" value="Stealth_CR2"/>
</dbReference>
<feature type="domain" description="Stealth protein CR2 conserved region 2" evidence="5">
    <location>
        <begin position="319"/>
        <end position="426"/>
    </location>
</feature>
<proteinExistence type="inferred from homology"/>
<evidence type="ECO:0000256" key="2">
    <source>
        <dbReference type="ARBA" id="ARBA00022679"/>
    </source>
</evidence>
<evidence type="ECO:0000313" key="9">
    <source>
        <dbReference type="EMBL" id="GAA1932328.1"/>
    </source>
</evidence>
<feature type="region of interest" description="Disordered" evidence="4">
    <location>
        <begin position="589"/>
        <end position="638"/>
    </location>
</feature>
<dbReference type="Pfam" id="PF17103">
    <property type="entry name" value="Stealth_CR4"/>
    <property type="match status" value="1"/>
</dbReference>
<dbReference type="Pfam" id="PF17101">
    <property type="entry name" value="Stealth_CR1"/>
    <property type="match status" value="1"/>
</dbReference>